<dbReference type="RefSeq" id="WP_131581538.1">
    <property type="nucleotide sequence ID" value="NZ_SJZJ01000002.1"/>
</dbReference>
<comment type="caution">
    <text evidence="1">The sequence shown here is derived from an EMBL/GenBank/DDBJ whole genome shotgun (WGS) entry which is preliminary data.</text>
</comment>
<evidence type="ECO:0000313" key="2">
    <source>
        <dbReference type="Proteomes" id="UP000295453"/>
    </source>
</evidence>
<protein>
    <submittedName>
        <fullName evidence="1">Uncharacterized protein</fullName>
    </submittedName>
</protein>
<dbReference type="OrthoDB" id="3204481at2"/>
<reference evidence="1 2" key="1">
    <citation type="submission" date="2019-03" db="EMBL/GenBank/DDBJ databases">
        <authorList>
            <person name="Kim M.K.M."/>
        </authorList>
    </citation>
    <scope>NUCLEOTIDE SEQUENCE [LARGE SCALE GENOMIC DNA]</scope>
    <source>
        <strain evidence="1 2">18JY15-6</strain>
    </source>
</reference>
<accession>A0A4R1CHW5</accession>
<name>A0A4R1CHW5_9ACTN</name>
<keyword evidence="2" id="KW-1185">Reference proteome</keyword>
<organism evidence="1 2">
    <name type="scientific">Nocardioides jejuensis</name>
    <dbReference type="NCBI Taxonomy" id="2502782"/>
    <lineage>
        <taxon>Bacteria</taxon>
        <taxon>Bacillati</taxon>
        <taxon>Actinomycetota</taxon>
        <taxon>Actinomycetes</taxon>
        <taxon>Propionibacteriales</taxon>
        <taxon>Nocardioidaceae</taxon>
        <taxon>Nocardioides</taxon>
    </lineage>
</organism>
<dbReference type="AlphaFoldDB" id="A0A4R1CHW5"/>
<evidence type="ECO:0000313" key="1">
    <source>
        <dbReference type="EMBL" id="TCJ30890.1"/>
    </source>
</evidence>
<dbReference type="EMBL" id="SJZJ01000002">
    <property type="protein sequence ID" value="TCJ30890.1"/>
    <property type="molecule type" value="Genomic_DNA"/>
</dbReference>
<dbReference type="Proteomes" id="UP000295453">
    <property type="component" value="Unassembled WGS sequence"/>
</dbReference>
<proteinExistence type="predicted"/>
<gene>
    <name evidence="1" type="ORF">EPD65_02305</name>
</gene>
<sequence>MTRRKGRADAIDRAWSGIRYTRACVGLEVPPLADLRAALVTVARLDPVVARHYAPDGSWRAVADDDLAAWSASVVTAVDDSNTGTDQILARAREAALTSRFHVLVGTDWLALAADHGLGDGQTADLLLVQLLLQAASGATVPLHWQRLGPVRRDARVAAGVARNIGSVRWVLDHRQALAGGSYGPMEPTEPHRLIVDVSDADFMAGIRKRRDEHHPGASAAAVAIAGLRAGIAAELGEPRPGFECLFNTRARDRGGLTAWGNWSAGVYLEPTDDDDPSSIGATLAEARSRGVASYALAATRAAARRAGRSEGPRGVIAEGRPRLTVSYMTDRGLAAAPGFVPGQTLVVTDTVPNGLDTITFQIVETAGRLVVSTAFFPEAWEPDRVAAGVRRFLSGGQG</sequence>